<dbReference type="AlphaFoldDB" id="A0A316DAE8"/>
<evidence type="ECO:0000313" key="1">
    <source>
        <dbReference type="EMBL" id="PWK14471.1"/>
    </source>
</evidence>
<name>A0A316DAE8_9BACL</name>
<dbReference type="Proteomes" id="UP000245634">
    <property type="component" value="Unassembled WGS sequence"/>
</dbReference>
<gene>
    <name evidence="1" type="ORF">C7459_105231</name>
</gene>
<proteinExistence type="predicted"/>
<evidence type="ECO:0000313" key="2">
    <source>
        <dbReference type="Proteomes" id="UP000245634"/>
    </source>
</evidence>
<sequence>MATHRSRLRIVWLAVALCVFAASAGGYYWWYEQVAVKYDRITNAKRV</sequence>
<comment type="caution">
    <text evidence="1">The sequence shown here is derived from an EMBL/GenBank/DDBJ whole genome shotgun (WGS) entry which is preliminary data.</text>
</comment>
<reference evidence="1 2" key="1">
    <citation type="submission" date="2018-05" db="EMBL/GenBank/DDBJ databases">
        <title>Genomic Encyclopedia of Type Strains, Phase IV (KMG-IV): sequencing the most valuable type-strain genomes for metagenomic binning, comparative biology and taxonomic classification.</title>
        <authorList>
            <person name="Goeker M."/>
        </authorList>
    </citation>
    <scope>NUCLEOTIDE SEQUENCE [LARGE SCALE GENOMIC DNA]</scope>
    <source>
        <strain evidence="1 2">DSM 18773</strain>
    </source>
</reference>
<accession>A0A316DAE8</accession>
<dbReference type="EMBL" id="QGGL01000005">
    <property type="protein sequence ID" value="PWK14471.1"/>
    <property type="molecule type" value="Genomic_DNA"/>
</dbReference>
<keyword evidence="2" id="KW-1185">Reference proteome</keyword>
<organism evidence="1 2">
    <name type="scientific">Tumebacillus permanentifrigoris</name>
    <dbReference type="NCBI Taxonomy" id="378543"/>
    <lineage>
        <taxon>Bacteria</taxon>
        <taxon>Bacillati</taxon>
        <taxon>Bacillota</taxon>
        <taxon>Bacilli</taxon>
        <taxon>Bacillales</taxon>
        <taxon>Alicyclobacillaceae</taxon>
        <taxon>Tumebacillus</taxon>
    </lineage>
</organism>
<protein>
    <submittedName>
        <fullName evidence="1">Uncharacterized protein</fullName>
    </submittedName>
</protein>